<keyword evidence="1" id="KW-0472">Membrane</keyword>
<keyword evidence="1" id="KW-0812">Transmembrane</keyword>
<keyword evidence="3" id="KW-1185">Reference proteome</keyword>
<dbReference type="Proteomes" id="UP000760480">
    <property type="component" value="Unassembled WGS sequence"/>
</dbReference>
<dbReference type="RefSeq" id="WP_169248204.1">
    <property type="nucleotide sequence ID" value="NZ_SPMZ01000017.1"/>
</dbReference>
<proteinExistence type="predicted"/>
<feature type="transmembrane region" description="Helical" evidence="1">
    <location>
        <begin position="186"/>
        <end position="212"/>
    </location>
</feature>
<evidence type="ECO:0000256" key="1">
    <source>
        <dbReference type="SAM" id="Phobius"/>
    </source>
</evidence>
<feature type="transmembrane region" description="Helical" evidence="1">
    <location>
        <begin position="131"/>
        <end position="150"/>
    </location>
</feature>
<evidence type="ECO:0000313" key="2">
    <source>
        <dbReference type="EMBL" id="NMQ18942.1"/>
    </source>
</evidence>
<name>A0ABX1THT6_9GAMM</name>
<evidence type="ECO:0000313" key="3">
    <source>
        <dbReference type="Proteomes" id="UP000760480"/>
    </source>
</evidence>
<comment type="caution">
    <text evidence="2">The sequence shown here is derived from an EMBL/GenBank/DDBJ whole genome shotgun (WGS) entry which is preliminary data.</text>
</comment>
<organism evidence="2 3">
    <name type="scientific">Candidatus Competibacter phosphatis</name>
    <dbReference type="NCBI Taxonomy" id="221280"/>
    <lineage>
        <taxon>Bacteria</taxon>
        <taxon>Pseudomonadati</taxon>
        <taxon>Pseudomonadota</taxon>
        <taxon>Gammaproteobacteria</taxon>
        <taxon>Candidatus Competibacteraceae</taxon>
        <taxon>Candidatus Competibacter</taxon>
    </lineage>
</organism>
<keyword evidence="1" id="KW-1133">Transmembrane helix</keyword>
<gene>
    <name evidence="2" type="ORF">E4P82_06795</name>
</gene>
<dbReference type="EMBL" id="SPMZ01000017">
    <property type="protein sequence ID" value="NMQ18942.1"/>
    <property type="molecule type" value="Genomic_DNA"/>
</dbReference>
<accession>A0ABX1THT6</accession>
<sequence length="283" mass="31968">MGELTKGVVVQQEVPVRGIRHADTLCYDVLFATYRRLNSSTLQISLIQNNYRQSIKVDSSKFKDNHIFPLCFRASGFSDGKAILEINGLNGKPGQSPTVGLTSDISYGRAVHNGYQIEKKPNIQSAYKKEILTFFFALVGALLIPVIIFSSKSFVRIPFLNIITIDQFATLKKNKLLKYFRTLIDYQFLIFIFSVIALTLSFVMATISWLAAHPDEKLHSVAATYYESHNLPPIVGDPEANFTYTPTRYGISYINQSGIDYFLIGKFSSFIKSTFPLKIKKFL</sequence>
<protein>
    <submittedName>
        <fullName evidence="2">Uncharacterized protein</fullName>
    </submittedName>
</protein>
<reference evidence="2 3" key="1">
    <citation type="submission" date="2019-03" db="EMBL/GenBank/DDBJ databases">
        <title>Metabolic reconstructions from genomes of highly enriched 'Candidatus Accumulibacter' and 'Candidatus Competibacter' bioreactor populations.</title>
        <authorList>
            <person name="Annavajhala M.K."/>
            <person name="Welles L."/>
            <person name="Abbas B."/>
            <person name="Sorokin D."/>
            <person name="Park H."/>
            <person name="Van Loosdrecht M."/>
            <person name="Chandran K."/>
        </authorList>
    </citation>
    <scope>NUCLEOTIDE SEQUENCE [LARGE SCALE GENOMIC DNA]</scope>
    <source>
        <strain evidence="2 3">SBR_G</strain>
    </source>
</reference>